<dbReference type="GO" id="GO:0000981">
    <property type="term" value="F:DNA-binding transcription factor activity, RNA polymerase II-specific"/>
    <property type="evidence" value="ECO:0007669"/>
    <property type="project" value="TreeGrafter"/>
</dbReference>
<dbReference type="Proteomes" id="UP000234323">
    <property type="component" value="Unassembled WGS sequence"/>
</dbReference>
<dbReference type="PROSITE" id="PS51294">
    <property type="entry name" value="HTH_MYB"/>
    <property type="match status" value="1"/>
</dbReference>
<keyword evidence="4" id="KW-1185">Reference proteome</keyword>
<comment type="caution">
    <text evidence="3">The sequence shown here is derived from an EMBL/GenBank/DDBJ whole genome shotgun (WGS) entry which is preliminary data.</text>
</comment>
<dbReference type="InterPro" id="IPR017930">
    <property type="entry name" value="Myb_dom"/>
</dbReference>
<dbReference type="OrthoDB" id="2143914at2759"/>
<dbReference type="VEuPathDB" id="FungiDB:RhiirA1_538215"/>
<dbReference type="AlphaFoldDB" id="A0A2I1GT73"/>
<reference evidence="3 4" key="1">
    <citation type="submission" date="2015-10" db="EMBL/GenBank/DDBJ databases">
        <title>Genome analyses suggest a sexual origin of heterokaryosis in a supposedly ancient asexual fungus.</title>
        <authorList>
            <person name="Ropars J."/>
            <person name="Sedzielewska K."/>
            <person name="Noel J."/>
            <person name="Charron P."/>
            <person name="Farinelli L."/>
            <person name="Marton T."/>
            <person name="Kruger M."/>
            <person name="Pelin A."/>
            <person name="Brachmann A."/>
            <person name="Corradi N."/>
        </authorList>
    </citation>
    <scope>NUCLEOTIDE SEQUENCE [LARGE SCALE GENOMIC DNA]</scope>
    <source>
        <strain evidence="3 4">A4</strain>
    </source>
</reference>
<sequence length="165" mass="19119">MNTDTSDVAGKKPSIKKGRWCKKDDDFLAHLVSLESSKPRWRHIAEKFGSRSGKQCRERWENHLKNGIVKRRFTAAESAFIHNEVERCRPEAPKWASISAKLVNSTPLMVRNHVNNYRRKRTANALKHRRAKLYQNRSTSKITVNLMPKPQNPPITKMSVTFLLN</sequence>
<accession>A0A2I1GT73</accession>
<dbReference type="InterPro" id="IPR009057">
    <property type="entry name" value="Homeodomain-like_sf"/>
</dbReference>
<evidence type="ECO:0000313" key="3">
    <source>
        <dbReference type="EMBL" id="PKY49842.1"/>
    </source>
</evidence>
<dbReference type="SUPFAM" id="SSF46689">
    <property type="entry name" value="Homeodomain-like"/>
    <property type="match status" value="1"/>
</dbReference>
<evidence type="ECO:0000259" key="1">
    <source>
        <dbReference type="PROSITE" id="PS50090"/>
    </source>
</evidence>
<dbReference type="Gene3D" id="1.10.10.60">
    <property type="entry name" value="Homeodomain-like"/>
    <property type="match status" value="1"/>
</dbReference>
<gene>
    <name evidence="3" type="ORF">RhiirA4_545540</name>
</gene>
<evidence type="ECO:0000313" key="4">
    <source>
        <dbReference type="Proteomes" id="UP000234323"/>
    </source>
</evidence>
<dbReference type="VEuPathDB" id="FungiDB:RhiirFUN_007517"/>
<dbReference type="GO" id="GO:0000978">
    <property type="term" value="F:RNA polymerase II cis-regulatory region sequence-specific DNA binding"/>
    <property type="evidence" value="ECO:0007669"/>
    <property type="project" value="TreeGrafter"/>
</dbReference>
<dbReference type="SMART" id="SM00717">
    <property type="entry name" value="SANT"/>
    <property type="match status" value="2"/>
</dbReference>
<feature type="domain" description="Myb-like" evidence="1">
    <location>
        <begin position="12"/>
        <end position="64"/>
    </location>
</feature>
<feature type="domain" description="HTH myb-type" evidence="2">
    <location>
        <begin position="12"/>
        <end position="68"/>
    </location>
</feature>
<evidence type="ECO:0000259" key="2">
    <source>
        <dbReference type="PROSITE" id="PS51294"/>
    </source>
</evidence>
<dbReference type="GO" id="GO:0005634">
    <property type="term" value="C:nucleus"/>
    <property type="evidence" value="ECO:0007669"/>
    <property type="project" value="TreeGrafter"/>
</dbReference>
<dbReference type="CDD" id="cd00167">
    <property type="entry name" value="SANT"/>
    <property type="match status" value="1"/>
</dbReference>
<protein>
    <recommendedName>
        <fullName evidence="5">Myb-like transcription factor</fullName>
    </recommendedName>
</protein>
<proteinExistence type="predicted"/>
<dbReference type="EMBL" id="LLXI01000791">
    <property type="protein sequence ID" value="PKY49842.1"/>
    <property type="molecule type" value="Genomic_DNA"/>
</dbReference>
<dbReference type="PANTHER" id="PTHR45614">
    <property type="entry name" value="MYB PROTEIN-RELATED"/>
    <property type="match status" value="1"/>
</dbReference>
<name>A0A2I1GT73_9GLOM</name>
<dbReference type="Pfam" id="PF13921">
    <property type="entry name" value="Myb_DNA-bind_6"/>
    <property type="match status" value="1"/>
</dbReference>
<organism evidence="3 4">
    <name type="scientific">Rhizophagus irregularis</name>
    <dbReference type="NCBI Taxonomy" id="588596"/>
    <lineage>
        <taxon>Eukaryota</taxon>
        <taxon>Fungi</taxon>
        <taxon>Fungi incertae sedis</taxon>
        <taxon>Mucoromycota</taxon>
        <taxon>Glomeromycotina</taxon>
        <taxon>Glomeromycetes</taxon>
        <taxon>Glomerales</taxon>
        <taxon>Glomeraceae</taxon>
        <taxon>Rhizophagus</taxon>
    </lineage>
</organism>
<dbReference type="InterPro" id="IPR001005">
    <property type="entry name" value="SANT/Myb"/>
</dbReference>
<evidence type="ECO:0008006" key="5">
    <source>
        <dbReference type="Google" id="ProtNLM"/>
    </source>
</evidence>
<dbReference type="PROSITE" id="PS50090">
    <property type="entry name" value="MYB_LIKE"/>
    <property type="match status" value="1"/>
</dbReference>
<dbReference type="VEuPathDB" id="FungiDB:FUN_008727"/>
<dbReference type="InterPro" id="IPR050560">
    <property type="entry name" value="MYB_TF"/>
</dbReference>